<dbReference type="RefSeq" id="WP_133509950.1">
    <property type="nucleotide sequence ID" value="NZ_NNCE01000005.1"/>
</dbReference>
<protein>
    <submittedName>
        <fullName evidence="1">Uncharacterized protein</fullName>
    </submittedName>
</protein>
<dbReference type="AlphaFoldDB" id="A0A4V6PSD1"/>
<organism evidence="1 2">
    <name type="scientific">Mycoplasma testudineum</name>
    <dbReference type="NCBI Taxonomy" id="244584"/>
    <lineage>
        <taxon>Bacteria</taxon>
        <taxon>Bacillati</taxon>
        <taxon>Mycoplasmatota</taxon>
        <taxon>Mollicutes</taxon>
        <taxon>Mycoplasmataceae</taxon>
        <taxon>Mycoplasma</taxon>
    </lineage>
</organism>
<evidence type="ECO:0000313" key="2">
    <source>
        <dbReference type="Proteomes" id="UP000295518"/>
    </source>
</evidence>
<gene>
    <name evidence="1" type="ORF">EI74_0071</name>
</gene>
<accession>A0A4V6PSD1</accession>
<keyword evidence="2" id="KW-1185">Reference proteome</keyword>
<dbReference type="Proteomes" id="UP000295518">
    <property type="component" value="Unassembled WGS sequence"/>
</dbReference>
<evidence type="ECO:0000313" key="1">
    <source>
        <dbReference type="EMBL" id="TDO21229.1"/>
    </source>
</evidence>
<proteinExistence type="predicted"/>
<name>A0A4V6PSD1_9MOLU</name>
<reference evidence="1 2" key="1">
    <citation type="submission" date="2019-03" db="EMBL/GenBank/DDBJ databases">
        <title>Genomic Encyclopedia of Archaeal and Bacterial Type Strains, Phase II (KMG-II): from individual species to whole genera.</title>
        <authorList>
            <person name="Goeker M."/>
        </authorList>
    </citation>
    <scope>NUCLEOTIDE SEQUENCE [LARGE SCALE GENOMIC DNA]</scope>
    <source>
        <strain evidence="1 2">ATCC 700618</strain>
    </source>
</reference>
<sequence>MNHKRKFISLILPIIGGVSSISGAISISSSNYKVEIQTEKNVKNLTEVSNDFEGLFSNLNNREHYKKIRNEEGYLE</sequence>
<comment type="caution">
    <text evidence="1">The sequence shown here is derived from an EMBL/GenBank/DDBJ whole genome shotgun (WGS) entry which is preliminary data.</text>
</comment>
<dbReference type="EMBL" id="SNWN01000008">
    <property type="protein sequence ID" value="TDO21229.1"/>
    <property type="molecule type" value="Genomic_DNA"/>
</dbReference>